<dbReference type="InterPro" id="IPR007021">
    <property type="entry name" value="DUF659"/>
</dbReference>
<sequence>MSSDDFGIGSGSGSSPTTPTGSSPGVSTLKKRRNSVGSRLDPGWEHGIEVDGKLKVKYRYCGMIHSGGIYWHKHHLAGTRENTEPCSKVPEDVRKKFLDILKGLTEESFKKKRSLMLDVDDDDDDDEDVEQEVAKSKSKSKGKGIFLDRGKYLKKHVTLTLDMLEEYKQEWGKMSCSIISDGWTDKKRRSLCNFLVNSPKGTIFMYSIDTSDIYKTADKVFEMLDNVIEMVGEENVMQIVTDNASNYKKAGEMLMEKMKKLY</sequence>
<name>A0A2N9HC69_FAGSY</name>
<feature type="compositionally biased region" description="Low complexity" evidence="1">
    <location>
        <begin position="13"/>
        <end position="28"/>
    </location>
</feature>
<dbReference type="PANTHER" id="PTHR32166">
    <property type="entry name" value="OSJNBA0013A04.12 PROTEIN"/>
    <property type="match status" value="1"/>
</dbReference>
<evidence type="ECO:0000256" key="1">
    <source>
        <dbReference type="SAM" id="MobiDB-lite"/>
    </source>
</evidence>
<dbReference type="PANTHER" id="PTHR32166:SF122">
    <property type="entry name" value="OS09G0499600 PROTEIN"/>
    <property type="match status" value="1"/>
</dbReference>
<protein>
    <recommendedName>
        <fullName evidence="2">DUF659 domain-containing protein</fullName>
    </recommendedName>
</protein>
<accession>A0A2N9HC69</accession>
<dbReference type="InterPro" id="IPR012337">
    <property type="entry name" value="RNaseH-like_sf"/>
</dbReference>
<feature type="region of interest" description="Disordered" evidence="1">
    <location>
        <begin position="1"/>
        <end position="44"/>
    </location>
</feature>
<dbReference type="EMBL" id="OIVN01003157">
    <property type="protein sequence ID" value="SPD09184.1"/>
    <property type="molecule type" value="Genomic_DNA"/>
</dbReference>
<reference evidence="3" key="1">
    <citation type="submission" date="2018-02" db="EMBL/GenBank/DDBJ databases">
        <authorList>
            <person name="Cohen D.B."/>
            <person name="Kent A.D."/>
        </authorList>
    </citation>
    <scope>NUCLEOTIDE SEQUENCE</scope>
</reference>
<organism evidence="3">
    <name type="scientific">Fagus sylvatica</name>
    <name type="common">Beechnut</name>
    <dbReference type="NCBI Taxonomy" id="28930"/>
    <lineage>
        <taxon>Eukaryota</taxon>
        <taxon>Viridiplantae</taxon>
        <taxon>Streptophyta</taxon>
        <taxon>Embryophyta</taxon>
        <taxon>Tracheophyta</taxon>
        <taxon>Spermatophyta</taxon>
        <taxon>Magnoliopsida</taxon>
        <taxon>eudicotyledons</taxon>
        <taxon>Gunneridae</taxon>
        <taxon>Pentapetalae</taxon>
        <taxon>rosids</taxon>
        <taxon>fabids</taxon>
        <taxon>Fagales</taxon>
        <taxon>Fagaceae</taxon>
        <taxon>Fagus</taxon>
    </lineage>
</organism>
<proteinExistence type="predicted"/>
<gene>
    <name evidence="3" type="ORF">FSB_LOCUS37066</name>
</gene>
<dbReference type="SUPFAM" id="SSF53098">
    <property type="entry name" value="Ribonuclease H-like"/>
    <property type="match status" value="1"/>
</dbReference>
<evidence type="ECO:0000313" key="3">
    <source>
        <dbReference type="EMBL" id="SPD09184.1"/>
    </source>
</evidence>
<feature type="domain" description="DUF659" evidence="2">
    <location>
        <begin position="149"/>
        <end position="262"/>
    </location>
</feature>
<dbReference type="AlphaFoldDB" id="A0A2N9HC69"/>
<dbReference type="Pfam" id="PF04937">
    <property type="entry name" value="DUF659"/>
    <property type="match status" value="1"/>
</dbReference>
<evidence type="ECO:0000259" key="2">
    <source>
        <dbReference type="Pfam" id="PF04937"/>
    </source>
</evidence>